<feature type="signal peptide" evidence="2">
    <location>
        <begin position="1"/>
        <end position="20"/>
    </location>
</feature>
<dbReference type="PANTHER" id="PTHR44103">
    <property type="entry name" value="PROPROTEIN CONVERTASE P"/>
    <property type="match status" value="1"/>
</dbReference>
<sequence length="475" mass="51375">MIKKRITLLLMLVTAMNLLAQDVYELADVSQADFENFTLSSLEFADVDNDSDVDLLIMGRNVDFINVANLYINDGEGNYSLDQGSNIEGLSSGDLSFGDIDNDNDLDLIVTGRNTSMARRTELYLNDGSGVFTVQSQVQFESVAGSKVELGDLNNDGLLDVVLIGFTGSEAQTNVYLNTGNATFTEVSTIFEDVFLGDIAIFDADNDTDNDVLITGSGNSNNRVSELYLNNGDGTFIESSNSLTGSISSSVAVADIDSDNDLDIIISGLSLVNGLQEPTTTLYLNNGMGEYTASTQSFINVGRGNVVFEDIDNDQDLDIFISGVDEDDAIIYSFYLNDGLGVYTPFVDSNILAVREGSLDFADVNGDGTQDIAITGKSSEDIESSRLYINQEMLGVTGVESNALSVYPNPSNGRFTINIDKPVGQIEIFDISGKLMLRDNEVNDKFLDVNLASGIYLIKAMTIDGEQYASKIIIE</sequence>
<gene>
    <name evidence="4" type="ORF">ACFO5T_01575</name>
</gene>
<evidence type="ECO:0000313" key="4">
    <source>
        <dbReference type="EMBL" id="MFC4689108.1"/>
    </source>
</evidence>
<feature type="domain" description="Secretion system C-terminal sorting" evidence="3">
    <location>
        <begin position="406"/>
        <end position="474"/>
    </location>
</feature>
<dbReference type="Pfam" id="PF13517">
    <property type="entry name" value="FG-GAP_3"/>
    <property type="match status" value="2"/>
</dbReference>
<dbReference type="EMBL" id="JBHSHB010000007">
    <property type="protein sequence ID" value="MFC4689108.1"/>
    <property type="molecule type" value="Genomic_DNA"/>
</dbReference>
<accession>A0ABV9L4Z7</accession>
<dbReference type="Pfam" id="PF18962">
    <property type="entry name" value="Por_Secre_tail"/>
    <property type="match status" value="1"/>
</dbReference>
<dbReference type="InterPro" id="IPR028994">
    <property type="entry name" value="Integrin_alpha_N"/>
</dbReference>
<evidence type="ECO:0000313" key="5">
    <source>
        <dbReference type="Proteomes" id="UP001595878"/>
    </source>
</evidence>
<keyword evidence="1 2" id="KW-0732">Signal</keyword>
<keyword evidence="5" id="KW-1185">Reference proteome</keyword>
<dbReference type="Proteomes" id="UP001595878">
    <property type="component" value="Unassembled WGS sequence"/>
</dbReference>
<reference evidence="5" key="1">
    <citation type="journal article" date="2019" name="Int. J. Syst. Evol. Microbiol.">
        <title>The Global Catalogue of Microorganisms (GCM) 10K type strain sequencing project: providing services to taxonomists for standard genome sequencing and annotation.</title>
        <authorList>
            <consortium name="The Broad Institute Genomics Platform"/>
            <consortium name="The Broad Institute Genome Sequencing Center for Infectious Disease"/>
            <person name="Wu L."/>
            <person name="Ma J."/>
        </authorList>
    </citation>
    <scope>NUCLEOTIDE SEQUENCE [LARGE SCALE GENOMIC DNA]</scope>
    <source>
        <strain evidence="5">CGMCC 4.7427</strain>
    </source>
</reference>
<dbReference type="PANTHER" id="PTHR44103:SF1">
    <property type="entry name" value="PROPROTEIN CONVERTASE P"/>
    <property type="match status" value="1"/>
</dbReference>
<dbReference type="InterPro" id="IPR026444">
    <property type="entry name" value="Secre_tail"/>
</dbReference>
<dbReference type="RefSeq" id="WP_380031485.1">
    <property type="nucleotide sequence ID" value="NZ_JBHSHB010000007.1"/>
</dbReference>
<evidence type="ECO:0000259" key="3">
    <source>
        <dbReference type="Pfam" id="PF18962"/>
    </source>
</evidence>
<organism evidence="4 5">
    <name type="scientific">Dokdonia genika</name>
    <dbReference type="NCBI Taxonomy" id="308113"/>
    <lineage>
        <taxon>Bacteria</taxon>
        <taxon>Pseudomonadati</taxon>
        <taxon>Bacteroidota</taxon>
        <taxon>Flavobacteriia</taxon>
        <taxon>Flavobacteriales</taxon>
        <taxon>Flavobacteriaceae</taxon>
        <taxon>Dokdonia</taxon>
    </lineage>
</organism>
<dbReference type="NCBIfam" id="TIGR04183">
    <property type="entry name" value="Por_Secre_tail"/>
    <property type="match status" value="1"/>
</dbReference>
<dbReference type="SUPFAM" id="SSF69318">
    <property type="entry name" value="Integrin alpha N-terminal domain"/>
    <property type="match status" value="1"/>
</dbReference>
<dbReference type="Gene3D" id="2.130.10.130">
    <property type="entry name" value="Integrin alpha, N-terminal"/>
    <property type="match status" value="1"/>
</dbReference>
<feature type="chain" id="PRO_5046634949" evidence="2">
    <location>
        <begin position="21"/>
        <end position="475"/>
    </location>
</feature>
<proteinExistence type="predicted"/>
<name>A0ABV9L4Z7_9FLAO</name>
<protein>
    <submittedName>
        <fullName evidence="4">FG-GAP-like repeat-containing protein</fullName>
    </submittedName>
</protein>
<dbReference type="InterPro" id="IPR013517">
    <property type="entry name" value="FG-GAP"/>
</dbReference>
<comment type="caution">
    <text evidence="4">The sequence shown here is derived from an EMBL/GenBank/DDBJ whole genome shotgun (WGS) entry which is preliminary data.</text>
</comment>
<evidence type="ECO:0000256" key="2">
    <source>
        <dbReference type="SAM" id="SignalP"/>
    </source>
</evidence>
<evidence type="ECO:0000256" key="1">
    <source>
        <dbReference type="ARBA" id="ARBA00022729"/>
    </source>
</evidence>